<dbReference type="Gene3D" id="2.60.40.420">
    <property type="entry name" value="Cupredoxins - blue copper proteins"/>
    <property type="match status" value="3"/>
</dbReference>
<dbReference type="Pfam" id="PF07732">
    <property type="entry name" value="Cu-oxidase_3"/>
    <property type="match status" value="1"/>
</dbReference>
<feature type="signal peptide" evidence="7">
    <location>
        <begin position="1"/>
        <end position="20"/>
    </location>
</feature>
<dbReference type="GO" id="GO:0005507">
    <property type="term" value="F:copper ion binding"/>
    <property type="evidence" value="ECO:0007669"/>
    <property type="project" value="InterPro"/>
</dbReference>
<evidence type="ECO:0000313" key="11">
    <source>
        <dbReference type="EMBL" id="KAK3393243.1"/>
    </source>
</evidence>
<sequence length="574" mass="63390">MRTSSLLAILVAGVSSFTAAAPVDEKRGYCENTPTSRGCWGDFKIDDDVTHSWPNTGVTRRFNFDVQLKTLAPDGVNKLMMTANGQYPGPTIEANWGDDVEVKVCNFLPLNGTGIHFHGVRQLNTNYADGTVSQTECPIAPGDCHTYRWKATQHGSSWYHSHYSIQYGDGLLGPIVIHGPSTSNWDIDLGPLLLTDYYHESVFDLAQRPIVKSLGIPPIAVNGLINGKNEFDNGGKRHELKFTKGKKHLLRLVNTGSEVIFRFGIDKHKMTVVAVDFVPIQPWETKTVLLAVGQRFDVIVEADQDIGDYWARGVPMLTCFAINLMAHDIRAIVRYNSASTADPTLTQSISWPMLDTCRDESLSSLVPYIPHDVGPSDITKDFDALLLPSANDSLALRWQVGGPAPYKPPKASPIAKQLFDFSGPSQDAADNITADFVPIDLTHLSGANWVYLVIESFLPLPHPLHLHGHDSYILARGAGLFLANAIEIQTANPPRRDTINLPSNGFVIVAFQTDNPGSWLFHCHIEWHLHDGFAMSIIERPESEIKALYANSGQESEMRRVCANWAASGLETRE</sequence>
<dbReference type="CDD" id="cd13854">
    <property type="entry name" value="CuRO_1_MaLCC_like"/>
    <property type="match status" value="1"/>
</dbReference>
<keyword evidence="6" id="KW-0325">Glycoprotein</keyword>
<evidence type="ECO:0000256" key="5">
    <source>
        <dbReference type="ARBA" id="ARBA00023008"/>
    </source>
</evidence>
<comment type="caution">
    <text evidence="11">The sequence shown here is derived from an EMBL/GenBank/DDBJ whole genome shotgun (WGS) entry which is preliminary data.</text>
</comment>
<evidence type="ECO:0000259" key="9">
    <source>
        <dbReference type="Pfam" id="PF07731"/>
    </source>
</evidence>
<dbReference type="Pfam" id="PF00394">
    <property type="entry name" value="Cu-oxidase"/>
    <property type="match status" value="1"/>
</dbReference>
<comment type="similarity">
    <text evidence="1">Belongs to the multicopper oxidase family.</text>
</comment>
<evidence type="ECO:0000259" key="8">
    <source>
        <dbReference type="Pfam" id="PF00394"/>
    </source>
</evidence>
<feature type="domain" description="Plastocyanin-like" evidence="9">
    <location>
        <begin position="438"/>
        <end position="542"/>
    </location>
</feature>
<keyword evidence="2" id="KW-0479">Metal-binding</keyword>
<dbReference type="InterPro" id="IPR045087">
    <property type="entry name" value="Cu-oxidase_fam"/>
</dbReference>
<evidence type="ECO:0000256" key="7">
    <source>
        <dbReference type="SAM" id="SignalP"/>
    </source>
</evidence>
<dbReference type="Pfam" id="PF07731">
    <property type="entry name" value="Cu-oxidase_2"/>
    <property type="match status" value="1"/>
</dbReference>
<keyword evidence="12" id="KW-1185">Reference proteome</keyword>
<dbReference type="FunFam" id="2.60.40.420:FF:000021">
    <property type="entry name" value="Extracellular dihydrogeodin oxidase/laccase"/>
    <property type="match status" value="1"/>
</dbReference>
<dbReference type="SUPFAM" id="SSF49503">
    <property type="entry name" value="Cupredoxins"/>
    <property type="match status" value="3"/>
</dbReference>
<keyword evidence="3" id="KW-0677">Repeat</keyword>
<dbReference type="EMBL" id="JAULSW010000001">
    <property type="protein sequence ID" value="KAK3393243.1"/>
    <property type="molecule type" value="Genomic_DNA"/>
</dbReference>
<evidence type="ECO:0000256" key="1">
    <source>
        <dbReference type="ARBA" id="ARBA00010609"/>
    </source>
</evidence>
<dbReference type="Proteomes" id="UP001285441">
    <property type="component" value="Unassembled WGS sequence"/>
</dbReference>
<keyword evidence="4" id="KW-0560">Oxidoreductase</keyword>
<dbReference type="PANTHER" id="PTHR11709">
    <property type="entry name" value="MULTI-COPPER OXIDASE"/>
    <property type="match status" value="1"/>
</dbReference>
<feature type="domain" description="Plastocyanin-like" evidence="8">
    <location>
        <begin position="191"/>
        <end position="316"/>
    </location>
</feature>
<protein>
    <submittedName>
        <fullName evidence="11">Cupredoxin</fullName>
    </submittedName>
</protein>
<reference evidence="11" key="1">
    <citation type="journal article" date="2023" name="Mol. Phylogenet. Evol.">
        <title>Genome-scale phylogeny and comparative genomics of the fungal order Sordariales.</title>
        <authorList>
            <person name="Hensen N."/>
            <person name="Bonometti L."/>
            <person name="Westerberg I."/>
            <person name="Brannstrom I.O."/>
            <person name="Guillou S."/>
            <person name="Cros-Aarteil S."/>
            <person name="Calhoun S."/>
            <person name="Haridas S."/>
            <person name="Kuo A."/>
            <person name="Mondo S."/>
            <person name="Pangilinan J."/>
            <person name="Riley R."/>
            <person name="LaButti K."/>
            <person name="Andreopoulos B."/>
            <person name="Lipzen A."/>
            <person name="Chen C."/>
            <person name="Yan M."/>
            <person name="Daum C."/>
            <person name="Ng V."/>
            <person name="Clum A."/>
            <person name="Steindorff A."/>
            <person name="Ohm R.A."/>
            <person name="Martin F."/>
            <person name="Silar P."/>
            <person name="Natvig D.O."/>
            <person name="Lalanne C."/>
            <person name="Gautier V."/>
            <person name="Ament-Velasquez S.L."/>
            <person name="Kruys A."/>
            <person name="Hutchinson M.I."/>
            <person name="Powell A.J."/>
            <person name="Barry K."/>
            <person name="Miller A.N."/>
            <person name="Grigoriev I.V."/>
            <person name="Debuchy R."/>
            <person name="Gladieux P."/>
            <person name="Hiltunen Thoren M."/>
            <person name="Johannesson H."/>
        </authorList>
    </citation>
    <scope>NUCLEOTIDE SEQUENCE</scope>
    <source>
        <strain evidence="11">CBS 232.78</strain>
    </source>
</reference>
<accession>A0AAE0P4A6</accession>
<dbReference type="AlphaFoldDB" id="A0AAE0P4A6"/>
<keyword evidence="5" id="KW-0186">Copper</keyword>
<gene>
    <name evidence="11" type="ORF">B0H63DRAFT_14286</name>
</gene>
<dbReference type="InterPro" id="IPR008972">
    <property type="entry name" value="Cupredoxin"/>
</dbReference>
<organism evidence="11 12">
    <name type="scientific">Podospora didyma</name>
    <dbReference type="NCBI Taxonomy" id="330526"/>
    <lineage>
        <taxon>Eukaryota</taxon>
        <taxon>Fungi</taxon>
        <taxon>Dikarya</taxon>
        <taxon>Ascomycota</taxon>
        <taxon>Pezizomycotina</taxon>
        <taxon>Sordariomycetes</taxon>
        <taxon>Sordariomycetidae</taxon>
        <taxon>Sordariales</taxon>
        <taxon>Podosporaceae</taxon>
        <taxon>Podospora</taxon>
    </lineage>
</organism>
<feature type="chain" id="PRO_5041904801" evidence="7">
    <location>
        <begin position="21"/>
        <end position="574"/>
    </location>
</feature>
<evidence type="ECO:0000313" key="12">
    <source>
        <dbReference type="Proteomes" id="UP001285441"/>
    </source>
</evidence>
<name>A0AAE0P4A6_9PEZI</name>
<evidence type="ECO:0000256" key="3">
    <source>
        <dbReference type="ARBA" id="ARBA00022737"/>
    </source>
</evidence>
<keyword evidence="7" id="KW-0732">Signal</keyword>
<dbReference type="GO" id="GO:0016491">
    <property type="term" value="F:oxidoreductase activity"/>
    <property type="evidence" value="ECO:0007669"/>
    <property type="project" value="UniProtKB-KW"/>
</dbReference>
<evidence type="ECO:0000256" key="4">
    <source>
        <dbReference type="ARBA" id="ARBA00023002"/>
    </source>
</evidence>
<dbReference type="PANTHER" id="PTHR11709:SF502">
    <property type="entry name" value="MULTICOPPER OXIDASE"/>
    <property type="match status" value="1"/>
</dbReference>
<dbReference type="InterPro" id="IPR011706">
    <property type="entry name" value="Cu-oxidase_C"/>
</dbReference>
<evidence type="ECO:0000259" key="10">
    <source>
        <dbReference type="Pfam" id="PF07732"/>
    </source>
</evidence>
<feature type="domain" description="Plastocyanin-like" evidence="10">
    <location>
        <begin position="66"/>
        <end position="180"/>
    </location>
</feature>
<evidence type="ECO:0000256" key="6">
    <source>
        <dbReference type="ARBA" id="ARBA00023180"/>
    </source>
</evidence>
<dbReference type="InterPro" id="IPR011707">
    <property type="entry name" value="Cu-oxidase-like_N"/>
</dbReference>
<dbReference type="CDD" id="cd13880">
    <property type="entry name" value="CuRO_2_MaLCC_like"/>
    <property type="match status" value="1"/>
</dbReference>
<evidence type="ECO:0000256" key="2">
    <source>
        <dbReference type="ARBA" id="ARBA00022723"/>
    </source>
</evidence>
<proteinExistence type="inferred from homology"/>
<reference evidence="11" key="2">
    <citation type="submission" date="2023-06" db="EMBL/GenBank/DDBJ databases">
        <authorList>
            <consortium name="Lawrence Berkeley National Laboratory"/>
            <person name="Haridas S."/>
            <person name="Hensen N."/>
            <person name="Bonometti L."/>
            <person name="Westerberg I."/>
            <person name="Brannstrom I.O."/>
            <person name="Guillou S."/>
            <person name="Cros-Aarteil S."/>
            <person name="Calhoun S."/>
            <person name="Kuo A."/>
            <person name="Mondo S."/>
            <person name="Pangilinan J."/>
            <person name="Riley R."/>
            <person name="LaButti K."/>
            <person name="Andreopoulos B."/>
            <person name="Lipzen A."/>
            <person name="Chen C."/>
            <person name="Yanf M."/>
            <person name="Daum C."/>
            <person name="Ng V."/>
            <person name="Clum A."/>
            <person name="Steindorff A."/>
            <person name="Ohm R."/>
            <person name="Martin F."/>
            <person name="Silar P."/>
            <person name="Natvig D."/>
            <person name="Lalanne C."/>
            <person name="Gautier V."/>
            <person name="Ament-velasquez S.L."/>
            <person name="Kruys A."/>
            <person name="Hutchinson M.I."/>
            <person name="Powell A.J."/>
            <person name="Barry K."/>
            <person name="Miller A.N."/>
            <person name="Grigoriev I.V."/>
            <person name="Debuchy R."/>
            <person name="Gladieux P."/>
            <person name="Thoren M.H."/>
            <person name="Johannesson H."/>
        </authorList>
    </citation>
    <scope>NUCLEOTIDE SEQUENCE</scope>
    <source>
        <strain evidence="11">CBS 232.78</strain>
    </source>
</reference>
<dbReference type="InterPro" id="IPR001117">
    <property type="entry name" value="Cu-oxidase_2nd"/>
</dbReference>
<dbReference type="FunFam" id="2.60.40.420:FF:000038">
    <property type="entry name" value="Extracellular dihydrogeodin oxidase/laccase"/>
    <property type="match status" value="1"/>
</dbReference>